<evidence type="ECO:0000313" key="3">
    <source>
        <dbReference type="Proteomes" id="UP000257109"/>
    </source>
</evidence>
<reference evidence="2" key="1">
    <citation type="submission" date="2018-05" db="EMBL/GenBank/DDBJ databases">
        <title>Draft genome of Mucuna pruriens seed.</title>
        <authorList>
            <person name="Nnadi N.E."/>
            <person name="Vos R."/>
            <person name="Hasami M.H."/>
            <person name="Devisetty U.K."/>
            <person name="Aguiy J.C."/>
        </authorList>
    </citation>
    <scope>NUCLEOTIDE SEQUENCE [LARGE SCALE GENOMIC DNA]</scope>
    <source>
        <strain evidence="2">JCA_2017</strain>
    </source>
</reference>
<dbReference type="AlphaFoldDB" id="A0A371I178"/>
<protein>
    <submittedName>
        <fullName evidence="2">Uncharacterized protein</fullName>
    </submittedName>
</protein>
<sequence>MEPRPCSTANRKPDLTRAGRSPRKYRSSLTLDNRVHNWTELANHLHQLMKNIEQEEKLLEVLMKHNKVINWILTDLPRINPSICTHKILLEEET</sequence>
<comment type="caution">
    <text evidence="2">The sequence shown here is derived from an EMBL/GenBank/DDBJ whole genome shotgun (WGS) entry which is preliminary data.</text>
</comment>
<gene>
    <name evidence="2" type="ORF">CR513_06966</name>
</gene>
<organism evidence="2 3">
    <name type="scientific">Mucuna pruriens</name>
    <name type="common">Velvet bean</name>
    <name type="synonym">Dolichos pruriens</name>
    <dbReference type="NCBI Taxonomy" id="157652"/>
    <lineage>
        <taxon>Eukaryota</taxon>
        <taxon>Viridiplantae</taxon>
        <taxon>Streptophyta</taxon>
        <taxon>Embryophyta</taxon>
        <taxon>Tracheophyta</taxon>
        <taxon>Spermatophyta</taxon>
        <taxon>Magnoliopsida</taxon>
        <taxon>eudicotyledons</taxon>
        <taxon>Gunneridae</taxon>
        <taxon>Pentapetalae</taxon>
        <taxon>rosids</taxon>
        <taxon>fabids</taxon>
        <taxon>Fabales</taxon>
        <taxon>Fabaceae</taxon>
        <taxon>Papilionoideae</taxon>
        <taxon>50 kb inversion clade</taxon>
        <taxon>NPAAA clade</taxon>
        <taxon>indigoferoid/millettioid clade</taxon>
        <taxon>Phaseoleae</taxon>
        <taxon>Mucuna</taxon>
    </lineage>
</organism>
<feature type="non-terminal residue" evidence="2">
    <location>
        <position position="1"/>
    </location>
</feature>
<evidence type="ECO:0000313" key="2">
    <source>
        <dbReference type="EMBL" id="RDY08786.1"/>
    </source>
</evidence>
<feature type="region of interest" description="Disordered" evidence="1">
    <location>
        <begin position="1"/>
        <end position="23"/>
    </location>
</feature>
<keyword evidence="3" id="KW-1185">Reference proteome</keyword>
<accession>A0A371I178</accession>
<proteinExistence type="predicted"/>
<dbReference type="Proteomes" id="UP000257109">
    <property type="component" value="Unassembled WGS sequence"/>
</dbReference>
<dbReference type="OrthoDB" id="1752182at2759"/>
<name>A0A371I178_MUCPR</name>
<evidence type="ECO:0000256" key="1">
    <source>
        <dbReference type="SAM" id="MobiDB-lite"/>
    </source>
</evidence>
<dbReference type="EMBL" id="QJKJ01001211">
    <property type="protein sequence ID" value="RDY08786.1"/>
    <property type="molecule type" value="Genomic_DNA"/>
</dbReference>